<evidence type="ECO:0000256" key="5">
    <source>
        <dbReference type="ARBA" id="ARBA00022723"/>
    </source>
</evidence>
<dbReference type="GO" id="GO:0008270">
    <property type="term" value="F:zinc ion binding"/>
    <property type="evidence" value="ECO:0007669"/>
    <property type="project" value="UniProtKB-KW"/>
</dbReference>
<dbReference type="Gene3D" id="3.40.50.140">
    <property type="match status" value="1"/>
</dbReference>
<dbReference type="InterPro" id="IPR013497">
    <property type="entry name" value="Topo_IA_cen"/>
</dbReference>
<dbReference type="InterPro" id="IPR003602">
    <property type="entry name" value="Topo_IA_DNA-bd_dom"/>
</dbReference>
<dbReference type="Pfam" id="PF06839">
    <property type="entry name" value="Zn_ribbon_GRF"/>
    <property type="match status" value="2"/>
</dbReference>
<dbReference type="SUPFAM" id="SSF57756">
    <property type="entry name" value="Retrovirus zinc finger-like domains"/>
    <property type="match status" value="2"/>
</dbReference>
<dbReference type="GO" id="GO:0006265">
    <property type="term" value="P:DNA topological change"/>
    <property type="evidence" value="ECO:0007669"/>
    <property type="project" value="InterPro"/>
</dbReference>
<feature type="domain" description="GRF-type" evidence="16">
    <location>
        <begin position="773"/>
        <end position="816"/>
    </location>
</feature>
<feature type="domain" description="Toprim" evidence="15">
    <location>
        <begin position="2"/>
        <end position="151"/>
    </location>
</feature>
<dbReference type="AlphaFoldDB" id="A0A1E3I106"/>
<dbReference type="OrthoDB" id="430051at2759"/>
<accession>A0A1E3I106</accession>
<dbReference type="RefSeq" id="XP_018996598.1">
    <property type="nucleotide sequence ID" value="XM_019136195.1"/>
</dbReference>
<evidence type="ECO:0000313" key="19">
    <source>
        <dbReference type="Proteomes" id="UP000094065"/>
    </source>
</evidence>
<dbReference type="Pfam" id="PF01751">
    <property type="entry name" value="Toprim"/>
    <property type="match status" value="1"/>
</dbReference>
<dbReference type="Gene3D" id="1.10.290.10">
    <property type="entry name" value="Topoisomerase I, domain 4"/>
    <property type="match status" value="1"/>
</dbReference>
<feature type="region of interest" description="Disordered" evidence="13">
    <location>
        <begin position="1006"/>
        <end position="1032"/>
    </location>
</feature>
<dbReference type="EMBL" id="AWGJ01000003">
    <property type="protein sequence ID" value="ODN82279.1"/>
    <property type="molecule type" value="Genomic_DNA"/>
</dbReference>
<dbReference type="GO" id="GO:0005634">
    <property type="term" value="C:nucleus"/>
    <property type="evidence" value="ECO:0007669"/>
    <property type="project" value="TreeGrafter"/>
</dbReference>
<dbReference type="InterPro" id="IPR010666">
    <property type="entry name" value="Znf_GRF"/>
</dbReference>
<dbReference type="EC" id="5.6.2.1" evidence="3 12"/>
<dbReference type="PROSITE" id="PS50880">
    <property type="entry name" value="TOPRIM"/>
    <property type="match status" value="1"/>
</dbReference>
<dbReference type="Pfam" id="PF00098">
    <property type="entry name" value="zf-CCHC"/>
    <property type="match status" value="2"/>
</dbReference>
<comment type="catalytic activity">
    <reaction evidence="1 12">
        <text>ATP-independent breakage of single-stranded DNA, followed by passage and rejoining.</text>
        <dbReference type="EC" id="5.6.2.1"/>
    </reaction>
</comment>
<feature type="compositionally biased region" description="Gly residues" evidence="13">
    <location>
        <begin position="681"/>
        <end position="710"/>
    </location>
</feature>
<dbReference type="FunFam" id="1.10.290.10:FF:000001">
    <property type="entry name" value="DNA topoisomerase"/>
    <property type="match status" value="1"/>
</dbReference>
<reference evidence="18 19" key="1">
    <citation type="submission" date="2016-06" db="EMBL/GenBank/DDBJ databases">
        <title>Evolution of pathogenesis and genome organization in the Tremellales.</title>
        <authorList>
            <person name="Cuomo C."/>
            <person name="Litvintseva A."/>
            <person name="Heitman J."/>
            <person name="Chen Y."/>
            <person name="Sun S."/>
            <person name="Springer D."/>
            <person name="Dromer F."/>
            <person name="Young S."/>
            <person name="Zeng Q."/>
            <person name="Chapman S."/>
            <person name="Gujja S."/>
            <person name="Saif S."/>
            <person name="Birren B."/>
        </authorList>
    </citation>
    <scope>NUCLEOTIDE SEQUENCE [LARGE SCALE GENOMIC DNA]</scope>
    <source>
        <strain evidence="18 19">CBS 6039</strain>
    </source>
</reference>
<feature type="compositionally biased region" description="Gly residues" evidence="13">
    <location>
        <begin position="949"/>
        <end position="972"/>
    </location>
</feature>
<comment type="similarity">
    <text evidence="2 12">Belongs to the type IA topoisomerase family.</text>
</comment>
<dbReference type="GO" id="GO:0003677">
    <property type="term" value="F:DNA binding"/>
    <property type="evidence" value="ECO:0007669"/>
    <property type="project" value="UniProtKB-KW"/>
</dbReference>
<dbReference type="SMART" id="SM00437">
    <property type="entry name" value="TOP1Ac"/>
    <property type="match status" value="1"/>
</dbReference>
<feature type="domain" description="GRF-type" evidence="16">
    <location>
        <begin position="852"/>
        <end position="894"/>
    </location>
</feature>
<evidence type="ECO:0000256" key="4">
    <source>
        <dbReference type="ARBA" id="ARBA00022664"/>
    </source>
</evidence>
<feature type="region of interest" description="Disordered" evidence="13">
    <location>
        <begin position="896"/>
        <end position="921"/>
    </location>
</feature>
<dbReference type="PROSITE" id="PS52039">
    <property type="entry name" value="TOPO_IA_2"/>
    <property type="match status" value="1"/>
</dbReference>
<feature type="region of interest" description="Disordered" evidence="13">
    <location>
        <begin position="658"/>
        <end position="770"/>
    </location>
</feature>
<comment type="caution">
    <text evidence="18">The sequence shown here is derived from an EMBL/GenBank/DDBJ whole genome shotgun (WGS) entry which is preliminary data.</text>
</comment>
<dbReference type="GO" id="GO:0003917">
    <property type="term" value="F:DNA topoisomerase type I (single strand cut, ATP-independent) activity"/>
    <property type="evidence" value="ECO:0007669"/>
    <property type="project" value="UniProtKB-EC"/>
</dbReference>
<dbReference type="PRINTS" id="PR00417">
    <property type="entry name" value="PRTPISMRASEI"/>
</dbReference>
<comment type="function">
    <text evidence="12">Introduces a single-strand break via transesterification at a target site in duplex DNA. Releases the supercoiling and torsional tension of DNA introduced during the DNA replication and transcription by transiently cleaving and rejoining one strand of the DNA duplex. The scissile phosphodiester is attacked by the catalytic tyrosine of the enzyme, resulting in the formation of a DNA-(5'-phosphotyrosyl)-enzyme intermediate and the expulsion of a 3'-OH DNA strand.</text>
</comment>
<dbReference type="InterPro" id="IPR023406">
    <property type="entry name" value="Topo_IA_AS"/>
</dbReference>
<evidence type="ECO:0000259" key="16">
    <source>
        <dbReference type="PROSITE" id="PS51999"/>
    </source>
</evidence>
<evidence type="ECO:0000256" key="1">
    <source>
        <dbReference type="ARBA" id="ARBA00000213"/>
    </source>
</evidence>
<feature type="compositionally biased region" description="Low complexity" evidence="13">
    <location>
        <begin position="749"/>
        <end position="764"/>
    </location>
</feature>
<evidence type="ECO:0000256" key="8">
    <source>
        <dbReference type="ARBA" id="ARBA00023029"/>
    </source>
</evidence>
<feature type="region of interest" description="Disordered" evidence="13">
    <location>
        <begin position="408"/>
        <end position="430"/>
    </location>
</feature>
<feature type="region of interest" description="Disordered" evidence="13">
    <location>
        <begin position="251"/>
        <end position="280"/>
    </location>
</feature>
<organism evidence="18 19">
    <name type="scientific">Cryptococcus amylolentus CBS 6039</name>
    <dbReference type="NCBI Taxonomy" id="1295533"/>
    <lineage>
        <taxon>Eukaryota</taxon>
        <taxon>Fungi</taxon>
        <taxon>Dikarya</taxon>
        <taxon>Basidiomycota</taxon>
        <taxon>Agaricomycotina</taxon>
        <taxon>Tremellomycetes</taxon>
        <taxon>Tremellales</taxon>
        <taxon>Cryptococcaceae</taxon>
        <taxon>Cryptococcus</taxon>
    </lineage>
</organism>
<dbReference type="InterPro" id="IPR023405">
    <property type="entry name" value="Topo_IA_core_domain"/>
</dbReference>
<evidence type="ECO:0000259" key="15">
    <source>
        <dbReference type="PROSITE" id="PS50880"/>
    </source>
</evidence>
<dbReference type="PROSITE" id="PS51999">
    <property type="entry name" value="ZF_GRF"/>
    <property type="match status" value="2"/>
</dbReference>
<feature type="domain" description="Topo IA-type catalytic" evidence="17">
    <location>
        <begin position="169"/>
        <end position="630"/>
    </location>
</feature>
<feature type="compositionally biased region" description="Gly residues" evidence="13">
    <location>
        <begin position="896"/>
        <end position="907"/>
    </location>
</feature>
<dbReference type="SMART" id="SM00493">
    <property type="entry name" value="TOPRIM"/>
    <property type="match status" value="1"/>
</dbReference>
<feature type="compositionally biased region" description="Acidic residues" evidence="13">
    <location>
        <begin position="717"/>
        <end position="726"/>
    </location>
</feature>
<keyword evidence="19" id="KW-1185">Reference proteome</keyword>
<protein>
    <recommendedName>
        <fullName evidence="3 12">DNA topoisomerase</fullName>
        <ecNumber evidence="3 12">5.6.2.1</ecNumber>
    </recommendedName>
</protein>
<feature type="domain" description="CCHC-type" evidence="14">
    <location>
        <begin position="995"/>
        <end position="1010"/>
    </location>
</feature>
<dbReference type="GO" id="GO:0006310">
    <property type="term" value="P:DNA recombination"/>
    <property type="evidence" value="ECO:0007669"/>
    <property type="project" value="TreeGrafter"/>
</dbReference>
<dbReference type="PROSITE" id="PS00396">
    <property type="entry name" value="TOPO_IA_1"/>
    <property type="match status" value="1"/>
</dbReference>
<evidence type="ECO:0000256" key="2">
    <source>
        <dbReference type="ARBA" id="ARBA00009446"/>
    </source>
</evidence>
<dbReference type="InterPro" id="IPR034144">
    <property type="entry name" value="TOPRIM_TopoIII"/>
</dbReference>
<dbReference type="CDD" id="cd03362">
    <property type="entry name" value="TOPRIM_TopoIA_TopoIII"/>
    <property type="match status" value="1"/>
</dbReference>
<keyword evidence="7" id="KW-0862">Zinc</keyword>
<keyword evidence="5" id="KW-0479">Metal-binding</keyword>
<dbReference type="InterPro" id="IPR000380">
    <property type="entry name" value="Topo_IA"/>
</dbReference>
<feature type="compositionally biased region" description="Low complexity" evidence="13">
    <location>
        <begin position="662"/>
        <end position="673"/>
    </location>
</feature>
<evidence type="ECO:0000259" key="14">
    <source>
        <dbReference type="PROSITE" id="PS50158"/>
    </source>
</evidence>
<feature type="domain" description="CCHC-type" evidence="14">
    <location>
        <begin position="931"/>
        <end position="946"/>
    </location>
</feature>
<dbReference type="CDD" id="cd00186">
    <property type="entry name" value="TOP1Ac"/>
    <property type="match status" value="1"/>
</dbReference>
<evidence type="ECO:0000256" key="11">
    <source>
        <dbReference type="PROSITE-ProRule" id="PRU00047"/>
    </source>
</evidence>
<dbReference type="InterPro" id="IPR006171">
    <property type="entry name" value="TOPRIM_dom"/>
</dbReference>
<dbReference type="GO" id="GO:0031422">
    <property type="term" value="C:RecQ family helicase-topoisomerase III complex"/>
    <property type="evidence" value="ECO:0007669"/>
    <property type="project" value="TreeGrafter"/>
</dbReference>
<evidence type="ECO:0000313" key="18">
    <source>
        <dbReference type="EMBL" id="ODN82279.1"/>
    </source>
</evidence>
<keyword evidence="10 12" id="KW-0413">Isomerase</keyword>
<dbReference type="InterPro" id="IPR013824">
    <property type="entry name" value="Topo_IA_cen_sub1"/>
</dbReference>
<dbReference type="Pfam" id="PF01131">
    <property type="entry name" value="Topoisom_bac"/>
    <property type="match status" value="1"/>
</dbReference>
<evidence type="ECO:0000259" key="17">
    <source>
        <dbReference type="PROSITE" id="PS52039"/>
    </source>
</evidence>
<evidence type="ECO:0000256" key="7">
    <source>
        <dbReference type="ARBA" id="ARBA00022833"/>
    </source>
</evidence>
<dbReference type="PANTHER" id="PTHR11390:SF21">
    <property type="entry name" value="DNA TOPOISOMERASE 3-ALPHA"/>
    <property type="match status" value="1"/>
</dbReference>
<proteinExistence type="inferred from homology"/>
<dbReference type="GeneID" id="30153869"/>
<dbReference type="SMART" id="SM00436">
    <property type="entry name" value="TOP1Bc"/>
    <property type="match status" value="1"/>
</dbReference>
<dbReference type="Gene3D" id="4.10.60.10">
    <property type="entry name" value="Zinc finger, CCHC-type"/>
    <property type="match status" value="2"/>
</dbReference>
<dbReference type="InterPro" id="IPR013826">
    <property type="entry name" value="Topo_IA_cen_sub3"/>
</dbReference>
<keyword evidence="8 12" id="KW-0799">Topoisomerase</keyword>
<dbReference type="InterPro" id="IPR036875">
    <property type="entry name" value="Znf_CCHC_sf"/>
</dbReference>
<sequence>MRVLCVAEKPSIAKSITQILSNGHWNTRNSGHDYIRNYDFPYRLPPPLGQGRDVDMTVTAVLGHLTSSDFDDDHRKWGSCEAFALFEAPIITYVDQKLKSVERNLRNEARNADMLMIWTDCDREGEHIGAEVVEACKKGNPRIVVKRARFSAIIPPQIHRACCNADNLDQRQADAVATRIALDLRIGSAFTRLTTMTLQARIPEFGNQVISYGPCQFPTLGFVVDQYTRVQAFSPEAFWYIHVTLPRQNDNDNAFDDDTVQEAQGERRGRGRGRGGRGRGAGEEEIVEFKWKRGHLFDLEVAVMLFEGCAEDPEAEVIKVESKPATKWKPLPLTTVELQQSGSRLLHMTPKQILDHAEKLYQKGFVSYPRTETDQYDPSFDFNSLIEKQTHSELWGDYSRNLLNGAFQRPRNGRKNDKAHPPIHPTAHASPTVLSPQEAAVYALITRRFLASCSHNATGRSTTVTIDIAGELFSTSGLVVADKAYLEVYVYERWEGRGLPDFEEGERFWPGVVELKEGETTRPKLLTEADLVGLMDKNGIGTDATIAQHIATIIEREYVTEKQEARIKYLLPSTLGVGLVEGFNEIGFDRSLSKPHLRRETEHRMKLICEGRNKGQILAQTIDEYKDIFVRARQEFQTITDCVQSYLTGQGEAQQALRAMNRGRGAARGARGAARGEARGARGGAGRGARGGGGGAGRGGGAGGGGGAPRGRGRRDDEEDSDEDSDPGPGRGGGRGRGGAARGRGRGAGTVAPARRARSPSAARQQDADDKMCNCGQEAVSRVVQKADSAHKGRSFWTCSKPQADQCGFFEWADQDGGGQAPPSKKPRINARDNAGPSNGNGNGGGDGDVKCDCGLEAVCNSVNKEGPNKGRKFWSCPNNPRARCKFFSWDDEMEGGGGSGHAGGRGGAREDGGGGGYGNGGGGGGQAGECFNCGQSGHWSSACPQPKNGGGGGGGAGWGGGGGSRGGGSSRGGAKKGKAPARGGGGGSGVIGECFKCGQGGHWASACPNPDAGGGGSSSRGNARGRGRGRR</sequence>
<dbReference type="SMART" id="SM00343">
    <property type="entry name" value="ZnF_C2HC"/>
    <property type="match status" value="2"/>
</dbReference>
<evidence type="ECO:0000256" key="9">
    <source>
        <dbReference type="ARBA" id="ARBA00023125"/>
    </source>
</evidence>
<keyword evidence="4" id="KW-0507">mRNA processing</keyword>
<dbReference type="STRING" id="1295533.A0A1E3I106"/>
<dbReference type="Gene3D" id="1.10.460.10">
    <property type="entry name" value="Topoisomerase I, domain 2"/>
    <property type="match status" value="2"/>
</dbReference>
<keyword evidence="6 11" id="KW-0863">Zinc-finger</keyword>
<dbReference type="InterPro" id="IPR001878">
    <property type="entry name" value="Znf_CCHC"/>
</dbReference>
<dbReference type="InterPro" id="IPR013825">
    <property type="entry name" value="Topo_IA_cen_sub2"/>
</dbReference>
<dbReference type="GO" id="GO:0006397">
    <property type="term" value="P:mRNA processing"/>
    <property type="evidence" value="ECO:0007669"/>
    <property type="project" value="UniProtKB-KW"/>
</dbReference>
<dbReference type="GO" id="GO:0006281">
    <property type="term" value="P:DNA repair"/>
    <property type="evidence" value="ECO:0007669"/>
    <property type="project" value="TreeGrafter"/>
</dbReference>
<dbReference type="PANTHER" id="PTHR11390">
    <property type="entry name" value="PROKARYOTIC DNA TOPOISOMERASE"/>
    <property type="match status" value="1"/>
</dbReference>
<dbReference type="PROSITE" id="PS50158">
    <property type="entry name" value="ZF_CCHC"/>
    <property type="match status" value="2"/>
</dbReference>
<evidence type="ECO:0000256" key="3">
    <source>
        <dbReference type="ARBA" id="ARBA00012891"/>
    </source>
</evidence>
<dbReference type="Proteomes" id="UP000094065">
    <property type="component" value="Unassembled WGS sequence"/>
</dbReference>
<dbReference type="SUPFAM" id="SSF56712">
    <property type="entry name" value="Prokaryotic type I DNA topoisomerase"/>
    <property type="match status" value="1"/>
</dbReference>
<dbReference type="FunFam" id="3.40.50.140:FF:000005">
    <property type="entry name" value="DNA topoisomerase"/>
    <property type="match status" value="1"/>
</dbReference>
<evidence type="ECO:0000256" key="10">
    <source>
        <dbReference type="ARBA" id="ARBA00023235"/>
    </source>
</evidence>
<name>A0A1E3I106_9TREE</name>
<feature type="compositionally biased region" description="Gly residues" evidence="13">
    <location>
        <begin position="729"/>
        <end position="748"/>
    </location>
</feature>
<evidence type="ECO:0000256" key="6">
    <source>
        <dbReference type="ARBA" id="ARBA00022771"/>
    </source>
</evidence>
<evidence type="ECO:0000256" key="12">
    <source>
        <dbReference type="RuleBase" id="RU362092"/>
    </source>
</evidence>
<keyword evidence="9 12" id="KW-0238">DNA-binding</keyword>
<dbReference type="InterPro" id="IPR003601">
    <property type="entry name" value="Topo_IA_2"/>
</dbReference>
<dbReference type="Gene3D" id="2.70.20.10">
    <property type="entry name" value="Topoisomerase I, domain 3"/>
    <property type="match status" value="1"/>
</dbReference>
<evidence type="ECO:0000256" key="13">
    <source>
        <dbReference type="SAM" id="MobiDB-lite"/>
    </source>
</evidence>
<feature type="region of interest" description="Disordered" evidence="13">
    <location>
        <begin position="812"/>
        <end position="844"/>
    </location>
</feature>
<feature type="region of interest" description="Disordered" evidence="13">
    <location>
        <begin position="945"/>
        <end position="988"/>
    </location>
</feature>
<gene>
    <name evidence="18" type="ORF">L202_02560</name>
</gene>